<dbReference type="GO" id="GO:0043190">
    <property type="term" value="C:ATP-binding cassette (ABC) transporter complex"/>
    <property type="evidence" value="ECO:0007669"/>
    <property type="project" value="InterPro"/>
</dbReference>
<dbReference type="GO" id="GO:0030288">
    <property type="term" value="C:outer membrane-bounded periplasmic space"/>
    <property type="evidence" value="ECO:0007669"/>
    <property type="project" value="UniProtKB-ARBA"/>
</dbReference>
<dbReference type="OrthoDB" id="9801912at2"/>
<evidence type="ECO:0000259" key="4">
    <source>
        <dbReference type="Pfam" id="PF00496"/>
    </source>
</evidence>
<dbReference type="EMBL" id="FNII01000001">
    <property type="protein sequence ID" value="SDM94259.1"/>
    <property type="molecule type" value="Genomic_DNA"/>
</dbReference>
<evidence type="ECO:0000256" key="2">
    <source>
        <dbReference type="ARBA" id="ARBA00022729"/>
    </source>
</evidence>
<reference evidence="6" key="1">
    <citation type="submission" date="2016-10" db="EMBL/GenBank/DDBJ databases">
        <authorList>
            <person name="Varghese N."/>
            <person name="Submissions S."/>
        </authorList>
    </citation>
    <scope>NUCLEOTIDE SEQUENCE [LARGE SCALE GENOMIC DNA]</scope>
    <source>
        <strain evidence="6">CGMCC 1.6494</strain>
    </source>
</reference>
<feature type="chain" id="PRO_5011478630" evidence="3">
    <location>
        <begin position="30"/>
        <end position="525"/>
    </location>
</feature>
<dbReference type="Gene3D" id="3.40.190.10">
    <property type="entry name" value="Periplasmic binding protein-like II"/>
    <property type="match status" value="1"/>
</dbReference>
<evidence type="ECO:0000256" key="1">
    <source>
        <dbReference type="ARBA" id="ARBA00005695"/>
    </source>
</evidence>
<accession>A0A1G9XBU7</accession>
<dbReference type="Gene3D" id="3.90.76.10">
    <property type="entry name" value="Dipeptide-binding Protein, Domain 1"/>
    <property type="match status" value="1"/>
</dbReference>
<dbReference type="InterPro" id="IPR023765">
    <property type="entry name" value="SBP_5_CS"/>
</dbReference>
<proteinExistence type="inferred from homology"/>
<dbReference type="GO" id="GO:1904680">
    <property type="term" value="F:peptide transmembrane transporter activity"/>
    <property type="evidence" value="ECO:0007669"/>
    <property type="project" value="TreeGrafter"/>
</dbReference>
<evidence type="ECO:0000256" key="3">
    <source>
        <dbReference type="SAM" id="SignalP"/>
    </source>
</evidence>
<feature type="domain" description="Solute-binding protein family 5" evidence="4">
    <location>
        <begin position="77"/>
        <end position="435"/>
    </location>
</feature>
<keyword evidence="6" id="KW-1185">Reference proteome</keyword>
<dbReference type="GO" id="GO:0015833">
    <property type="term" value="P:peptide transport"/>
    <property type="evidence" value="ECO:0007669"/>
    <property type="project" value="TreeGrafter"/>
</dbReference>
<name>A0A1G9XBU7_9GAMM</name>
<dbReference type="InterPro" id="IPR030678">
    <property type="entry name" value="Peptide/Ni-bd"/>
</dbReference>
<dbReference type="AlphaFoldDB" id="A0A1G9XBU7"/>
<dbReference type="Gene3D" id="3.10.105.10">
    <property type="entry name" value="Dipeptide-binding Protein, Domain 3"/>
    <property type="match status" value="1"/>
</dbReference>
<dbReference type="RefSeq" id="WP_089701608.1">
    <property type="nucleotide sequence ID" value="NZ_FNII01000001.1"/>
</dbReference>
<keyword evidence="2 3" id="KW-0732">Signal</keyword>
<dbReference type="Pfam" id="PF00496">
    <property type="entry name" value="SBP_bac_5"/>
    <property type="match status" value="1"/>
</dbReference>
<protein>
    <submittedName>
        <fullName evidence="5">Peptide/nickel transport system substrate-binding protein</fullName>
    </submittedName>
</protein>
<organism evidence="5 6">
    <name type="scientific">Vreelandella arcis</name>
    <dbReference type="NCBI Taxonomy" id="416873"/>
    <lineage>
        <taxon>Bacteria</taxon>
        <taxon>Pseudomonadati</taxon>
        <taxon>Pseudomonadota</taxon>
        <taxon>Gammaproteobacteria</taxon>
        <taxon>Oceanospirillales</taxon>
        <taxon>Halomonadaceae</taxon>
        <taxon>Vreelandella</taxon>
    </lineage>
</organism>
<evidence type="ECO:0000313" key="5">
    <source>
        <dbReference type="EMBL" id="SDM94259.1"/>
    </source>
</evidence>
<dbReference type="Proteomes" id="UP000199677">
    <property type="component" value="Unassembled WGS sequence"/>
</dbReference>
<dbReference type="STRING" id="416873.SAMN04487951_101213"/>
<dbReference type="PROSITE" id="PS01040">
    <property type="entry name" value="SBP_BACTERIAL_5"/>
    <property type="match status" value="1"/>
</dbReference>
<gene>
    <name evidence="5" type="ORF">SAMN04487951_101213</name>
</gene>
<comment type="similarity">
    <text evidence="1">Belongs to the bacterial solute-binding protein 5 family.</text>
</comment>
<dbReference type="PANTHER" id="PTHR30290">
    <property type="entry name" value="PERIPLASMIC BINDING COMPONENT OF ABC TRANSPORTER"/>
    <property type="match status" value="1"/>
</dbReference>
<evidence type="ECO:0000313" key="6">
    <source>
        <dbReference type="Proteomes" id="UP000199677"/>
    </source>
</evidence>
<dbReference type="InterPro" id="IPR000914">
    <property type="entry name" value="SBP_5_dom"/>
</dbReference>
<sequence>MTLKSSGTHRWLLSTLVTTALVAASHALAQTPPNVLIVGQIAEPKALDPAQVTAVNDFRIVMNLYDGLVRYADGSLEVEPSLASEWTISDDGTVYTFTLRDDVNFHDGSAFNAEAVVFNFERMLDEEHPYHDTGPFPLAFFFDAIDSVEATGDHEVTFQLEEPYAPFLSNLAYPTGLIVSPAAIEQYGEEIARNPSGTGPFQFEEWQSNSRVVVTRNEQYWDGAPSLEAVVFRPITDANTRVAEMLSGGIDLMVEVPPDNLASMASETTFDVYEQAGPHVWFLILNTREGPFENQSMRQAINFAIDKQSLVENVLQGTAEVAAGPTPPAFEWAYNEELDPYPYDPEKARELISDAGYEGAELTFYVTEGGSGMLDPIPMGTAIQADLAEVGLEVNIETYEWNTFLDRVNSGLEGKADMAQMAWMTNDPDTLPFLALRSDAMPESGGFNSGYYSNAKVDELLEQARRSVDQDERAALYREMQAIVHEDAPWAFIANWKQNAVASANVENFQLQPSFFLLLHDVEKR</sequence>
<feature type="signal peptide" evidence="3">
    <location>
        <begin position="1"/>
        <end position="29"/>
    </location>
</feature>
<dbReference type="CDD" id="cd08493">
    <property type="entry name" value="PBP2_DppA_like"/>
    <property type="match status" value="1"/>
</dbReference>
<dbReference type="InterPro" id="IPR039424">
    <property type="entry name" value="SBP_5"/>
</dbReference>
<dbReference type="SUPFAM" id="SSF53850">
    <property type="entry name" value="Periplasmic binding protein-like II"/>
    <property type="match status" value="1"/>
</dbReference>
<dbReference type="PIRSF" id="PIRSF002741">
    <property type="entry name" value="MppA"/>
    <property type="match status" value="1"/>
</dbReference>
<dbReference type="PANTHER" id="PTHR30290:SF38">
    <property type="entry name" value="D,D-DIPEPTIDE-BINDING PERIPLASMIC PROTEIN DDPA-RELATED"/>
    <property type="match status" value="1"/>
</dbReference>